<dbReference type="EMBL" id="LVVK01000002">
    <property type="protein sequence ID" value="OPB47122.1"/>
    <property type="molecule type" value="Genomic_DNA"/>
</dbReference>
<feature type="region of interest" description="Disordered" evidence="1">
    <location>
        <begin position="76"/>
        <end position="96"/>
    </location>
</feature>
<feature type="region of interest" description="Disordered" evidence="1">
    <location>
        <begin position="148"/>
        <end position="174"/>
    </location>
</feature>
<sequence length="377" mass="43066">MKPVFGVVGDEAIPRRIMKDCVGTEGGYRLSLEQLSKLIQLATLGKRYPEAHLWTLDIPGRELEFKRLKEEEHNAEEARKAAEEKRRGDKEYRDEVEFRRSHQRMEGFVKHMRKSLELKRLKKEAHEAAEKYKKAEADRIAREKGDFPQLATLPSPNFKRAGSGSRSTPQPHKARGITEVWNRNTISKDSTQTNELCAPELRNRDTISKDLTQSDGPFKAEMQNRGAISKNKIENDKARITGAMQPNGSPGLYAVHQLSPAQQQQQQQMVAAALQNGTFNGINSTDMDPQQQQQMIQLIQGYIMLQWLEQQEQKNGIIDPQQQQQQEQWTQQSIQRMAAEYAWWSDASDDTTDAGSDTANGPNGPDEWTARKHDDQW</sequence>
<feature type="region of interest" description="Disordered" evidence="1">
    <location>
        <begin position="341"/>
        <end position="377"/>
    </location>
</feature>
<feature type="compositionally biased region" description="Basic and acidic residues" evidence="1">
    <location>
        <begin position="368"/>
        <end position="377"/>
    </location>
</feature>
<gene>
    <name evidence="2" type="ORF">A0O28_0072460</name>
</gene>
<dbReference type="AlphaFoldDB" id="A0A1T3D1A8"/>
<organism evidence="2 3">
    <name type="scientific">Trichoderma guizhouense</name>
    <dbReference type="NCBI Taxonomy" id="1491466"/>
    <lineage>
        <taxon>Eukaryota</taxon>
        <taxon>Fungi</taxon>
        <taxon>Dikarya</taxon>
        <taxon>Ascomycota</taxon>
        <taxon>Pezizomycotina</taxon>
        <taxon>Sordariomycetes</taxon>
        <taxon>Hypocreomycetidae</taxon>
        <taxon>Hypocreales</taxon>
        <taxon>Hypocreaceae</taxon>
        <taxon>Trichoderma</taxon>
    </lineage>
</organism>
<comment type="caution">
    <text evidence="2">The sequence shown here is derived from an EMBL/GenBank/DDBJ whole genome shotgun (WGS) entry which is preliminary data.</text>
</comment>
<evidence type="ECO:0000313" key="2">
    <source>
        <dbReference type="EMBL" id="OPB47122.1"/>
    </source>
</evidence>
<keyword evidence="3" id="KW-1185">Reference proteome</keyword>
<dbReference type="Proteomes" id="UP000191004">
    <property type="component" value="Unassembled WGS sequence"/>
</dbReference>
<reference evidence="2 3" key="1">
    <citation type="submission" date="2016-04" db="EMBL/GenBank/DDBJ databases">
        <title>Multiple horizontal gene transfer events from other fungi enriched the ability of the initially mycotrophic fungus Trichoderma (Ascomycota) to feed on dead plant biomass.</title>
        <authorList>
            <person name="Atanasova L."/>
            <person name="Chenthamara K."/>
            <person name="Zhang J."/>
            <person name="Grujic M."/>
            <person name="Henrissat B."/>
            <person name="Kuo A."/>
            <person name="Aertz A."/>
            <person name="Salamov A."/>
            <person name="Lipzen A."/>
            <person name="Labutti K."/>
            <person name="Barry K."/>
            <person name="Miao Y."/>
            <person name="Rahimi M.J."/>
            <person name="Shen Q."/>
            <person name="Grigoriev I.V."/>
            <person name="Kubicek C.P."/>
            <person name="Druzhinina I.S."/>
        </authorList>
    </citation>
    <scope>NUCLEOTIDE SEQUENCE [LARGE SCALE GENOMIC DNA]</scope>
    <source>
        <strain evidence="2 3">NJAU 4742</strain>
    </source>
</reference>
<evidence type="ECO:0000256" key="1">
    <source>
        <dbReference type="SAM" id="MobiDB-lite"/>
    </source>
</evidence>
<accession>A0A1T3D1A8</accession>
<name>A0A1T3D1A8_9HYPO</name>
<protein>
    <submittedName>
        <fullName evidence="2">Uncharacterized protein</fullName>
    </submittedName>
</protein>
<proteinExistence type="predicted"/>
<evidence type="ECO:0000313" key="3">
    <source>
        <dbReference type="Proteomes" id="UP000191004"/>
    </source>
</evidence>